<sequence length="633" mass="72307">MDSFLQELHGSMYGFKFDNGSISSVFQNLNLESGDSTYPHPPFIPTSSQLPIDSAPFSDANPNRDSPYNACDDDNESANAVLKYINEMLMGEDLEDKNCMLQDSLALQAAEKSFYDVLGQKYPSFSKSNSSLFQSEHKQEGIGEAGKRHLNGGVNVAAQSNLLKPSKPEVLAVTMAEKTISYSPPDGLGGRKIYHRDDNDYLEDGKSKKHPAFSLADPEETEMYDDVLLSKAENNNSELCSLHGPLQKRSSEELQHNRQGRTKHKRRNGGTEERTANELLKQIKQHTSAIGDGTQRMAHYFVNGLEARLDGTETPAYSPTVSNRISAADILKVYRLFSSVCPFKKMSVFLSNKTIMKLSEKATRLHIIDFGILYGFQWPNLIQCLSARPGGPPKLRITGIEFPQPGFRPSERIEETGRRLKRYCERFNVPFEYNVIAQKWDTIQVEDINIDRDEMTVVNCLYRMRSIPDETVDFVNSPRDIVLRLIKRINPDIFIHGVVNGTYSAPFFITRFREALFHFSALFDMLEATIPREDQQRLMFEREIFGRDIMNVIACEDIQRIERPETYKQWQVRNVRAGFRQHPLDKEILREMKSIVKSGYNSDFVIDEDGKWILQGWKGRVSYALSCWKPIQQ</sequence>
<protein>
    <submittedName>
        <fullName evidence="1">Uncharacterized protein</fullName>
    </submittedName>
</protein>
<accession>A0ACC1A8F0</accession>
<name>A0ACC1A8F0_9ROSI</name>
<organism evidence="1 2">
    <name type="scientific">Pistacia atlantica</name>
    <dbReference type="NCBI Taxonomy" id="434234"/>
    <lineage>
        <taxon>Eukaryota</taxon>
        <taxon>Viridiplantae</taxon>
        <taxon>Streptophyta</taxon>
        <taxon>Embryophyta</taxon>
        <taxon>Tracheophyta</taxon>
        <taxon>Spermatophyta</taxon>
        <taxon>Magnoliopsida</taxon>
        <taxon>eudicotyledons</taxon>
        <taxon>Gunneridae</taxon>
        <taxon>Pentapetalae</taxon>
        <taxon>rosids</taxon>
        <taxon>malvids</taxon>
        <taxon>Sapindales</taxon>
        <taxon>Anacardiaceae</taxon>
        <taxon>Pistacia</taxon>
    </lineage>
</organism>
<dbReference type="EMBL" id="CM047907">
    <property type="protein sequence ID" value="KAJ0083245.1"/>
    <property type="molecule type" value="Genomic_DNA"/>
</dbReference>
<evidence type="ECO:0000313" key="1">
    <source>
        <dbReference type="EMBL" id="KAJ0083245.1"/>
    </source>
</evidence>
<gene>
    <name evidence="1" type="ORF">Patl1_31315</name>
</gene>
<comment type="caution">
    <text evidence="1">The sequence shown here is derived from an EMBL/GenBank/DDBJ whole genome shotgun (WGS) entry which is preliminary data.</text>
</comment>
<evidence type="ECO:0000313" key="2">
    <source>
        <dbReference type="Proteomes" id="UP001164250"/>
    </source>
</evidence>
<keyword evidence="2" id="KW-1185">Reference proteome</keyword>
<reference evidence="2" key="1">
    <citation type="journal article" date="2023" name="G3 (Bethesda)">
        <title>Genome assembly and association tests identify interacting loci associated with vigor, precocity, and sex in interspecific pistachio rootstocks.</title>
        <authorList>
            <person name="Palmer W."/>
            <person name="Jacygrad E."/>
            <person name="Sagayaradj S."/>
            <person name="Cavanaugh K."/>
            <person name="Han R."/>
            <person name="Bertier L."/>
            <person name="Beede B."/>
            <person name="Kafkas S."/>
            <person name="Golino D."/>
            <person name="Preece J."/>
            <person name="Michelmore R."/>
        </authorList>
    </citation>
    <scope>NUCLEOTIDE SEQUENCE [LARGE SCALE GENOMIC DNA]</scope>
</reference>
<dbReference type="Proteomes" id="UP001164250">
    <property type="component" value="Chromosome 11"/>
</dbReference>
<proteinExistence type="predicted"/>